<evidence type="ECO:0000313" key="1">
    <source>
        <dbReference type="EMBL" id="SHJ66373.1"/>
    </source>
</evidence>
<sequence>MENFKSIYKYYNDLKLDYPKLSDYELLSIAVQMQRNDILKAGLTVFETDGTPPALEAIAIQLGMKPEKEWRQTRGTILYELSEIKETLDKIADKE</sequence>
<dbReference type="GeneID" id="92714548"/>
<evidence type="ECO:0000313" key="2">
    <source>
        <dbReference type="Proteomes" id="UP000184192"/>
    </source>
</evidence>
<name>A0A1M6L5A1_9BACE</name>
<protein>
    <submittedName>
        <fullName evidence="1">Uncharacterized protein</fullName>
    </submittedName>
</protein>
<organism evidence="1 2">
    <name type="scientific">Bacteroides stercorirosoris</name>
    <dbReference type="NCBI Taxonomy" id="871324"/>
    <lineage>
        <taxon>Bacteria</taxon>
        <taxon>Pseudomonadati</taxon>
        <taxon>Bacteroidota</taxon>
        <taxon>Bacteroidia</taxon>
        <taxon>Bacteroidales</taxon>
        <taxon>Bacteroidaceae</taxon>
        <taxon>Bacteroides</taxon>
    </lineage>
</organism>
<gene>
    <name evidence="1" type="ORF">SAMN05444350_14427</name>
</gene>
<proteinExistence type="predicted"/>
<dbReference type="RefSeq" id="WP_073314921.1">
    <property type="nucleotide sequence ID" value="NZ_FQZN01000044.1"/>
</dbReference>
<accession>A0A1M6L5A1</accession>
<dbReference type="AlphaFoldDB" id="A0A1M6L5A1"/>
<dbReference type="EMBL" id="FQZN01000044">
    <property type="protein sequence ID" value="SHJ66373.1"/>
    <property type="molecule type" value="Genomic_DNA"/>
</dbReference>
<keyword evidence="2" id="KW-1185">Reference proteome</keyword>
<reference evidence="2" key="1">
    <citation type="submission" date="2016-11" db="EMBL/GenBank/DDBJ databases">
        <authorList>
            <person name="Varghese N."/>
            <person name="Submissions S."/>
        </authorList>
    </citation>
    <scope>NUCLEOTIDE SEQUENCE [LARGE SCALE GENOMIC DNA]</scope>
    <source>
        <strain evidence="2">DSM 26884</strain>
    </source>
</reference>
<dbReference type="Proteomes" id="UP000184192">
    <property type="component" value="Unassembled WGS sequence"/>
</dbReference>